<evidence type="ECO:0000256" key="10">
    <source>
        <dbReference type="SAM" id="Phobius"/>
    </source>
</evidence>
<gene>
    <name evidence="11" type="ORF">K504DRAFT_474344</name>
</gene>
<dbReference type="Proteomes" id="UP000799428">
    <property type="component" value="Unassembled WGS sequence"/>
</dbReference>
<keyword evidence="5 9" id="KW-0560">Oxidoreductase</keyword>
<proteinExistence type="inferred from homology"/>
<dbReference type="CDD" id="cd11061">
    <property type="entry name" value="CYP67-like"/>
    <property type="match status" value="1"/>
</dbReference>
<evidence type="ECO:0000313" key="11">
    <source>
        <dbReference type="EMBL" id="KAF2702911.1"/>
    </source>
</evidence>
<dbReference type="PROSITE" id="PS00086">
    <property type="entry name" value="CYTOCHROME_P450"/>
    <property type="match status" value="1"/>
</dbReference>
<evidence type="ECO:0000256" key="5">
    <source>
        <dbReference type="ARBA" id="ARBA00023002"/>
    </source>
</evidence>
<dbReference type="InterPro" id="IPR050121">
    <property type="entry name" value="Cytochrome_P450_monoxygenase"/>
</dbReference>
<evidence type="ECO:0000256" key="7">
    <source>
        <dbReference type="ARBA" id="ARBA00023033"/>
    </source>
</evidence>
<keyword evidence="10" id="KW-0812">Transmembrane</keyword>
<dbReference type="InterPro" id="IPR002401">
    <property type="entry name" value="Cyt_P450_E_grp-I"/>
</dbReference>
<feature type="binding site" description="axial binding residue" evidence="8">
    <location>
        <position position="442"/>
    </location>
    <ligand>
        <name>heme</name>
        <dbReference type="ChEBI" id="CHEBI:30413"/>
    </ligand>
    <ligandPart>
        <name>Fe</name>
        <dbReference type="ChEBI" id="CHEBI:18248"/>
    </ligandPart>
</feature>
<dbReference type="GO" id="GO:0016705">
    <property type="term" value="F:oxidoreductase activity, acting on paired donors, with incorporation or reduction of molecular oxygen"/>
    <property type="evidence" value="ECO:0007669"/>
    <property type="project" value="InterPro"/>
</dbReference>
<evidence type="ECO:0000256" key="4">
    <source>
        <dbReference type="ARBA" id="ARBA00022723"/>
    </source>
</evidence>
<keyword evidence="10" id="KW-0472">Membrane</keyword>
<sequence>MIRLDEILPKTSLLVGISVTTYGIIFILHRLYFHPLADYPGPFLAKLSNLRAAYYAWKGDIHLDMAWCHEKYGDFVRYGPNRVLVNSSVGQKDIYKSGKNLHKSTAYMSLVHRTPNTFTLSDKKEHSWKRRILTQGFSDSNMRAFEPVILADIAKLQRCMIEKERNESVQGWSLPVNMADWSSYFSFDVMSKIIFAQNYDLIGNDEHRGFIKDIMRNNVRISVYYNYISLKSLKMDKWLFPESIRGRNAFLVYISRFLSGAGEKTEIEGSKHLFKILESASDPQTGRKLSAVELRSETATLIGAGMDTTSTAIASMFFYLSHHRDVQERAAAELRRTFASLDDIRLGSQLSSCGFLFACINESMRMSPPAGGALWREVEGEGAVIDGHFLPATSEVGTGIYAINHNRNLFPDPDDFDPDRWSCAGRADKEAFAPFSFGSRSCVGKSLSMVELSLLMAHVLWKYQFQLAEGDLKNVGSGSPYLGPGRHREHEYQLYDHINAIKDGPYVVFRHR</sequence>
<reference evidence="11" key="1">
    <citation type="journal article" date="2020" name="Stud. Mycol.">
        <title>101 Dothideomycetes genomes: a test case for predicting lifestyles and emergence of pathogens.</title>
        <authorList>
            <person name="Haridas S."/>
            <person name="Albert R."/>
            <person name="Binder M."/>
            <person name="Bloem J."/>
            <person name="Labutti K."/>
            <person name="Salamov A."/>
            <person name="Andreopoulos B."/>
            <person name="Baker S."/>
            <person name="Barry K."/>
            <person name="Bills G."/>
            <person name="Bluhm B."/>
            <person name="Cannon C."/>
            <person name="Castanera R."/>
            <person name="Culley D."/>
            <person name="Daum C."/>
            <person name="Ezra D."/>
            <person name="Gonzalez J."/>
            <person name="Henrissat B."/>
            <person name="Kuo A."/>
            <person name="Liang C."/>
            <person name="Lipzen A."/>
            <person name="Lutzoni F."/>
            <person name="Magnuson J."/>
            <person name="Mondo S."/>
            <person name="Nolan M."/>
            <person name="Ohm R."/>
            <person name="Pangilinan J."/>
            <person name="Park H.-J."/>
            <person name="Ramirez L."/>
            <person name="Alfaro M."/>
            <person name="Sun H."/>
            <person name="Tritt A."/>
            <person name="Yoshinaga Y."/>
            <person name="Zwiers L.-H."/>
            <person name="Turgeon B."/>
            <person name="Goodwin S."/>
            <person name="Spatafora J."/>
            <person name="Crous P."/>
            <person name="Grigoriev I."/>
        </authorList>
    </citation>
    <scope>NUCLEOTIDE SEQUENCE</scope>
    <source>
        <strain evidence="11">CBS 279.74</strain>
    </source>
</reference>
<dbReference type="PANTHER" id="PTHR24305">
    <property type="entry name" value="CYTOCHROME P450"/>
    <property type="match status" value="1"/>
</dbReference>
<dbReference type="InterPro" id="IPR036396">
    <property type="entry name" value="Cyt_P450_sf"/>
</dbReference>
<evidence type="ECO:0000256" key="1">
    <source>
        <dbReference type="ARBA" id="ARBA00001971"/>
    </source>
</evidence>
<protein>
    <submittedName>
        <fullName evidence="11">Cytochrome P450</fullName>
    </submittedName>
</protein>
<keyword evidence="3 8" id="KW-0349">Heme</keyword>
<organism evidence="11 12">
    <name type="scientific">Pleomassaria siparia CBS 279.74</name>
    <dbReference type="NCBI Taxonomy" id="1314801"/>
    <lineage>
        <taxon>Eukaryota</taxon>
        <taxon>Fungi</taxon>
        <taxon>Dikarya</taxon>
        <taxon>Ascomycota</taxon>
        <taxon>Pezizomycotina</taxon>
        <taxon>Dothideomycetes</taxon>
        <taxon>Pleosporomycetidae</taxon>
        <taxon>Pleosporales</taxon>
        <taxon>Pleomassariaceae</taxon>
        <taxon>Pleomassaria</taxon>
    </lineage>
</organism>
<dbReference type="InterPro" id="IPR001128">
    <property type="entry name" value="Cyt_P450"/>
</dbReference>
<keyword evidence="4 8" id="KW-0479">Metal-binding</keyword>
<evidence type="ECO:0000256" key="9">
    <source>
        <dbReference type="RuleBase" id="RU000461"/>
    </source>
</evidence>
<dbReference type="PRINTS" id="PR00385">
    <property type="entry name" value="P450"/>
</dbReference>
<dbReference type="InterPro" id="IPR017972">
    <property type="entry name" value="Cyt_P450_CS"/>
</dbReference>
<dbReference type="EMBL" id="MU005791">
    <property type="protein sequence ID" value="KAF2702911.1"/>
    <property type="molecule type" value="Genomic_DNA"/>
</dbReference>
<evidence type="ECO:0000256" key="3">
    <source>
        <dbReference type="ARBA" id="ARBA00022617"/>
    </source>
</evidence>
<dbReference type="GO" id="GO:0020037">
    <property type="term" value="F:heme binding"/>
    <property type="evidence" value="ECO:0007669"/>
    <property type="project" value="InterPro"/>
</dbReference>
<dbReference type="Pfam" id="PF00067">
    <property type="entry name" value="p450"/>
    <property type="match status" value="1"/>
</dbReference>
<dbReference type="AlphaFoldDB" id="A0A6G1JRR1"/>
<keyword evidence="6 8" id="KW-0408">Iron</keyword>
<comment type="similarity">
    <text evidence="2 9">Belongs to the cytochrome P450 family.</text>
</comment>
<accession>A0A6G1JRR1</accession>
<keyword evidence="12" id="KW-1185">Reference proteome</keyword>
<evidence type="ECO:0000256" key="2">
    <source>
        <dbReference type="ARBA" id="ARBA00010617"/>
    </source>
</evidence>
<dbReference type="Gene3D" id="1.10.630.10">
    <property type="entry name" value="Cytochrome P450"/>
    <property type="match status" value="1"/>
</dbReference>
<evidence type="ECO:0000256" key="6">
    <source>
        <dbReference type="ARBA" id="ARBA00023004"/>
    </source>
</evidence>
<dbReference type="GO" id="GO:0004497">
    <property type="term" value="F:monooxygenase activity"/>
    <property type="evidence" value="ECO:0007669"/>
    <property type="project" value="UniProtKB-KW"/>
</dbReference>
<evidence type="ECO:0000256" key="8">
    <source>
        <dbReference type="PIRSR" id="PIRSR602401-1"/>
    </source>
</evidence>
<name>A0A6G1JRR1_9PLEO</name>
<comment type="cofactor">
    <cofactor evidence="1 8">
        <name>heme</name>
        <dbReference type="ChEBI" id="CHEBI:30413"/>
    </cofactor>
</comment>
<evidence type="ECO:0000313" key="12">
    <source>
        <dbReference type="Proteomes" id="UP000799428"/>
    </source>
</evidence>
<dbReference type="GO" id="GO:0005506">
    <property type="term" value="F:iron ion binding"/>
    <property type="evidence" value="ECO:0007669"/>
    <property type="project" value="InterPro"/>
</dbReference>
<dbReference type="OrthoDB" id="1470350at2759"/>
<dbReference type="PRINTS" id="PR00463">
    <property type="entry name" value="EP450I"/>
</dbReference>
<feature type="transmembrane region" description="Helical" evidence="10">
    <location>
        <begin position="12"/>
        <end position="33"/>
    </location>
</feature>
<keyword evidence="7 9" id="KW-0503">Monooxygenase</keyword>
<dbReference type="PANTHER" id="PTHR24305:SF237">
    <property type="entry name" value="CYTOCHROME P450 MONOOXYGENASE ATNE-RELATED"/>
    <property type="match status" value="1"/>
</dbReference>
<keyword evidence="10" id="KW-1133">Transmembrane helix</keyword>
<dbReference type="SUPFAM" id="SSF48264">
    <property type="entry name" value="Cytochrome P450"/>
    <property type="match status" value="1"/>
</dbReference>